<name>A0A1L1PTA4_HYDIT</name>
<dbReference type="RefSeq" id="WP_009516896.1">
    <property type="nucleotide sequence ID" value="NZ_CCAE010000025.1"/>
</dbReference>
<dbReference type="Gene3D" id="3.30.530.20">
    <property type="match status" value="1"/>
</dbReference>
<keyword evidence="2" id="KW-1185">Reference proteome</keyword>
<evidence type="ECO:0000313" key="2">
    <source>
        <dbReference type="Proteomes" id="UP000028878"/>
    </source>
</evidence>
<dbReference type="InterPro" id="IPR023393">
    <property type="entry name" value="START-like_dom_sf"/>
</dbReference>
<reference evidence="2" key="1">
    <citation type="submission" date="2014-02" db="EMBL/GenBank/DDBJ databases">
        <authorList>
            <person name="Gan H."/>
        </authorList>
    </citation>
    <scope>NUCLEOTIDE SEQUENCE [LARGE SCALE GENOMIC DNA]</scope>
    <source>
        <strain evidence="2">S1</strain>
    </source>
</reference>
<accession>A0A1L1PTA4</accession>
<protein>
    <recommendedName>
        <fullName evidence="3">SRPBCC family protein</fullName>
    </recommendedName>
</protein>
<organism evidence="1 2">
    <name type="scientific">Hydrogenophaga intermedia</name>
    <dbReference type="NCBI Taxonomy" id="65786"/>
    <lineage>
        <taxon>Bacteria</taxon>
        <taxon>Pseudomonadati</taxon>
        <taxon>Pseudomonadota</taxon>
        <taxon>Betaproteobacteria</taxon>
        <taxon>Burkholderiales</taxon>
        <taxon>Comamonadaceae</taxon>
        <taxon>Hydrogenophaga</taxon>
    </lineage>
</organism>
<evidence type="ECO:0008006" key="3">
    <source>
        <dbReference type="Google" id="ProtNLM"/>
    </source>
</evidence>
<evidence type="ECO:0000313" key="1">
    <source>
        <dbReference type="EMBL" id="CDN88555.1"/>
    </source>
</evidence>
<proteinExistence type="predicted"/>
<dbReference type="Proteomes" id="UP000028878">
    <property type="component" value="Unassembled WGS sequence"/>
</dbReference>
<sequence>MAITVKIDLGYEFAVKAKAADVFKLLSDVPASVAFFPKVEKLTDLGGGSYQWEMEKVGTAQVNIQTVYASKYTSKWDEAKGTGTVKWTPVKGVGNALVGGHWKIADQKKSTAIELAIEGTVDVPLPSLMKMVVAPVVEAEFEKLVDKYIANLVKKFGGEA</sequence>
<dbReference type="EMBL" id="CCAE010000025">
    <property type="protein sequence ID" value="CDN88555.1"/>
    <property type="molecule type" value="Genomic_DNA"/>
</dbReference>
<dbReference type="SUPFAM" id="SSF55961">
    <property type="entry name" value="Bet v1-like"/>
    <property type="match status" value="1"/>
</dbReference>
<gene>
    <name evidence="1" type="ORF">BN948_02990</name>
</gene>
<dbReference type="AlphaFoldDB" id="A0A1L1PTA4"/>
<reference evidence="2" key="2">
    <citation type="submission" date="2014-11" db="EMBL/GenBank/DDBJ databases">
        <title>Draft genome sequence of Hydrogenophaga intermedia S1.</title>
        <authorList>
            <person name="Gan H.M."/>
            <person name="Chew T.H."/>
            <person name="Stolz A."/>
        </authorList>
    </citation>
    <scope>NUCLEOTIDE SEQUENCE [LARGE SCALE GENOMIC DNA]</scope>
    <source>
        <strain evidence="2">S1</strain>
    </source>
</reference>